<feature type="compositionally biased region" description="Polar residues" evidence="1">
    <location>
        <begin position="10"/>
        <end position="27"/>
    </location>
</feature>
<protein>
    <submittedName>
        <fullName evidence="2">Uncharacterized protein</fullName>
    </submittedName>
</protein>
<dbReference type="VEuPathDB" id="VectorBase:GPAI012102"/>
<proteinExistence type="predicted"/>
<feature type="region of interest" description="Disordered" evidence="1">
    <location>
        <begin position="1"/>
        <end position="56"/>
    </location>
</feature>
<evidence type="ECO:0000313" key="3">
    <source>
        <dbReference type="Proteomes" id="UP000092445"/>
    </source>
</evidence>
<feature type="compositionally biased region" description="Basic and acidic residues" evidence="1">
    <location>
        <begin position="28"/>
        <end position="45"/>
    </location>
</feature>
<evidence type="ECO:0000256" key="1">
    <source>
        <dbReference type="SAM" id="MobiDB-lite"/>
    </source>
</evidence>
<dbReference type="Proteomes" id="UP000092445">
    <property type="component" value="Unassembled WGS sequence"/>
</dbReference>
<reference evidence="2" key="2">
    <citation type="submission" date="2020-05" db="UniProtKB">
        <authorList>
            <consortium name="EnsemblMetazoa"/>
        </authorList>
    </citation>
    <scope>IDENTIFICATION</scope>
    <source>
        <strain evidence="2">IAEA</strain>
    </source>
</reference>
<dbReference type="EnsemblMetazoa" id="GPAI012102-RA">
    <property type="protein sequence ID" value="GPAI012102-PA"/>
    <property type="gene ID" value="GPAI012102"/>
</dbReference>
<dbReference type="STRING" id="7398.A0A1A9ZED2"/>
<organism evidence="2 3">
    <name type="scientific">Glossina pallidipes</name>
    <name type="common">Tsetse fly</name>
    <dbReference type="NCBI Taxonomy" id="7398"/>
    <lineage>
        <taxon>Eukaryota</taxon>
        <taxon>Metazoa</taxon>
        <taxon>Ecdysozoa</taxon>
        <taxon>Arthropoda</taxon>
        <taxon>Hexapoda</taxon>
        <taxon>Insecta</taxon>
        <taxon>Pterygota</taxon>
        <taxon>Neoptera</taxon>
        <taxon>Endopterygota</taxon>
        <taxon>Diptera</taxon>
        <taxon>Brachycera</taxon>
        <taxon>Muscomorpha</taxon>
        <taxon>Hippoboscoidea</taxon>
        <taxon>Glossinidae</taxon>
        <taxon>Glossina</taxon>
    </lineage>
</organism>
<sequence length="173" mass="19677">MPKPKGLQRPSYNSGSGGSRFSSLNDYQNDHDNRDEMMRKKERNSTRRVSFKPSQLQSKCGIKSRLAELAVRTRLEDDEDMDGLATTSTFDERTRGPRRKGSPIPKGKFGQTRKLMPSTFGWYQVTFCFLYKIVGVEQKFFSLNNTGTTLKFNNCILSNNIVECFAGFSCISD</sequence>
<reference evidence="3" key="1">
    <citation type="submission" date="2014-03" db="EMBL/GenBank/DDBJ databases">
        <authorList>
            <person name="Aksoy S."/>
            <person name="Warren W."/>
            <person name="Wilson R.K."/>
        </authorList>
    </citation>
    <scope>NUCLEOTIDE SEQUENCE [LARGE SCALE GENOMIC DNA]</scope>
    <source>
        <strain evidence="3">IAEA</strain>
    </source>
</reference>
<feature type="region of interest" description="Disordered" evidence="1">
    <location>
        <begin position="78"/>
        <end position="110"/>
    </location>
</feature>
<name>A0A1A9ZED2_GLOPL</name>
<keyword evidence="3" id="KW-1185">Reference proteome</keyword>
<accession>A0A1A9ZED2</accession>
<evidence type="ECO:0000313" key="2">
    <source>
        <dbReference type="EnsemblMetazoa" id="GPAI012102-PA"/>
    </source>
</evidence>
<dbReference type="AlphaFoldDB" id="A0A1A9ZED2"/>